<keyword evidence="5" id="KW-0378">Hydrolase</keyword>
<dbReference type="EMBL" id="JABAHT010000092">
    <property type="protein sequence ID" value="KAF4665522.1"/>
    <property type="molecule type" value="Genomic_DNA"/>
</dbReference>
<dbReference type="InterPro" id="IPR033121">
    <property type="entry name" value="PEPTIDASE_A1"/>
</dbReference>
<dbReference type="PANTHER" id="PTHR47965:SF12">
    <property type="entry name" value="ASPARTIC PROTEINASE 3-RELATED"/>
    <property type="match status" value="1"/>
</dbReference>
<dbReference type="InterPro" id="IPR021109">
    <property type="entry name" value="Peptidase_aspartic_dom_sf"/>
</dbReference>
<dbReference type="Proteomes" id="UP000570595">
    <property type="component" value="Unassembled WGS sequence"/>
</dbReference>
<gene>
    <name evidence="9" type="ORF">FOZ61_010831</name>
</gene>
<dbReference type="PROSITE" id="PS51767">
    <property type="entry name" value="PEPTIDASE_A1"/>
    <property type="match status" value="1"/>
</dbReference>
<dbReference type="PRINTS" id="PR00792">
    <property type="entry name" value="PEPSIN"/>
</dbReference>
<evidence type="ECO:0000256" key="4">
    <source>
        <dbReference type="ARBA" id="ARBA00022750"/>
    </source>
</evidence>
<dbReference type="PANTHER" id="PTHR47965">
    <property type="entry name" value="ASPARTYL PROTEASE-RELATED"/>
    <property type="match status" value="1"/>
</dbReference>
<name>A0A7J6M1W1_PEROL</name>
<dbReference type="GO" id="GO:0004190">
    <property type="term" value="F:aspartic-type endopeptidase activity"/>
    <property type="evidence" value="ECO:0007669"/>
    <property type="project" value="UniProtKB-KW"/>
</dbReference>
<dbReference type="Pfam" id="PF00026">
    <property type="entry name" value="Asp"/>
    <property type="match status" value="2"/>
</dbReference>
<evidence type="ECO:0000256" key="1">
    <source>
        <dbReference type="ARBA" id="ARBA00007447"/>
    </source>
</evidence>
<dbReference type="Gene3D" id="2.40.70.10">
    <property type="entry name" value="Acid Proteases"/>
    <property type="match status" value="3"/>
</dbReference>
<accession>A0A7J6M1W1</accession>
<comment type="caution">
    <text evidence="9">The sequence shown here is derived from an EMBL/GenBank/DDBJ whole genome shotgun (WGS) entry which is preliminary data.</text>
</comment>
<keyword evidence="2" id="KW-0645">Protease</keyword>
<reference evidence="9 10" key="1">
    <citation type="submission" date="2020-04" db="EMBL/GenBank/DDBJ databases">
        <title>Perkinsus olseni comparative genomics.</title>
        <authorList>
            <person name="Bogema D.R."/>
        </authorList>
    </citation>
    <scope>NUCLEOTIDE SEQUENCE [LARGE SCALE GENOMIC DNA]</scope>
    <source>
        <strain evidence="9">ATCC PRA-179</strain>
    </source>
</reference>
<feature type="domain" description="Peptidase A1" evidence="8">
    <location>
        <begin position="44"/>
        <end position="394"/>
    </location>
</feature>
<dbReference type="InterPro" id="IPR034164">
    <property type="entry name" value="Pepsin-like_dom"/>
</dbReference>
<comment type="similarity">
    <text evidence="1">Belongs to the peptidase A1 family.</text>
</comment>
<sequence>MSSIASSVVWVFILQWNLGSMTKNGLMRLPIVLKEVRVGGGYETYMLAPMRVDGQLLSPMLDTGASRFFFIEEEFLKTTRSSKVCADLFYGCYQCSTDLCRARRSEQYYYDGTCAYTAEHRGTLELGGKIIPNADFGLVVKYTPQRCAPHASLGLAPFPSKSEVNNTPLLDQLVDRGFIGKGDFSIYFNPNKGDGAVEKGELILGGEDPSKFRGPMLATPLLEPTDLWTVTLGGLVVDGQSMLSSSTPLDIDSGTSNFWLPYFAFLAVRKTLETSATTAADRPIKFERTRKGTLTLPNCTDRSYLPSLELYFHQRHRPKEFSDSYYPDTRKDGGWPIVVPPEFYVQRFADGQGEKCVLLLHYGLKSKGSPLIGLNLLRKYYVHFRSTRRQVGFAELAQTDDDPLKSVAMEGVEEGELILGGEDPSKYSGPMLNARLFPFANEWIVGLEGFVVGGQLMSKSNLPVYIDSGTSRFWLPHDIFTTVLHTLEAFATAASGRTLELEEIREGSFALPNCLDRAYLPPLQLYLRQDVFGRNFPNIFPYKLDSEEWPIVIPPELYVHYSLVNKRASCSWAVTPKARRNYLQSE</sequence>
<protein>
    <recommendedName>
        <fullName evidence="8">Peptidase A1 domain-containing protein</fullName>
    </recommendedName>
</protein>
<keyword evidence="3 7" id="KW-0732">Signal</keyword>
<dbReference type="InterPro" id="IPR001461">
    <property type="entry name" value="Aspartic_peptidase_A1"/>
</dbReference>
<evidence type="ECO:0000256" key="2">
    <source>
        <dbReference type="ARBA" id="ARBA00022670"/>
    </source>
</evidence>
<feature type="chain" id="PRO_5029558135" description="Peptidase A1 domain-containing protein" evidence="7">
    <location>
        <begin position="20"/>
        <end position="586"/>
    </location>
</feature>
<dbReference type="GO" id="GO:0006508">
    <property type="term" value="P:proteolysis"/>
    <property type="evidence" value="ECO:0007669"/>
    <property type="project" value="UniProtKB-KW"/>
</dbReference>
<proteinExistence type="inferred from homology"/>
<dbReference type="AlphaFoldDB" id="A0A7J6M1W1"/>
<keyword evidence="6" id="KW-0865">Zymogen</keyword>
<feature type="signal peptide" evidence="7">
    <location>
        <begin position="1"/>
        <end position="19"/>
    </location>
</feature>
<evidence type="ECO:0000256" key="3">
    <source>
        <dbReference type="ARBA" id="ARBA00022729"/>
    </source>
</evidence>
<dbReference type="SUPFAM" id="SSF50630">
    <property type="entry name" value="Acid proteases"/>
    <property type="match status" value="2"/>
</dbReference>
<evidence type="ECO:0000256" key="5">
    <source>
        <dbReference type="ARBA" id="ARBA00022801"/>
    </source>
</evidence>
<evidence type="ECO:0000313" key="10">
    <source>
        <dbReference type="Proteomes" id="UP000570595"/>
    </source>
</evidence>
<evidence type="ECO:0000256" key="7">
    <source>
        <dbReference type="SAM" id="SignalP"/>
    </source>
</evidence>
<keyword evidence="4" id="KW-0064">Aspartyl protease</keyword>
<evidence type="ECO:0000256" key="6">
    <source>
        <dbReference type="ARBA" id="ARBA00023145"/>
    </source>
</evidence>
<organism evidence="9 10">
    <name type="scientific">Perkinsus olseni</name>
    <name type="common">Perkinsus atlanticus</name>
    <dbReference type="NCBI Taxonomy" id="32597"/>
    <lineage>
        <taxon>Eukaryota</taxon>
        <taxon>Sar</taxon>
        <taxon>Alveolata</taxon>
        <taxon>Perkinsozoa</taxon>
        <taxon>Perkinsea</taxon>
        <taxon>Perkinsida</taxon>
        <taxon>Perkinsidae</taxon>
        <taxon>Perkinsus</taxon>
    </lineage>
</organism>
<evidence type="ECO:0000313" key="9">
    <source>
        <dbReference type="EMBL" id="KAF4665522.1"/>
    </source>
</evidence>
<evidence type="ECO:0000259" key="8">
    <source>
        <dbReference type="PROSITE" id="PS51767"/>
    </source>
</evidence>
<dbReference type="CDD" id="cd05471">
    <property type="entry name" value="pepsin_like"/>
    <property type="match status" value="1"/>
</dbReference>
<dbReference type="OrthoDB" id="771136at2759"/>